<feature type="coiled-coil region" evidence="1">
    <location>
        <begin position="204"/>
        <end position="245"/>
    </location>
</feature>
<protein>
    <recommendedName>
        <fullName evidence="4">DNA repair exonuclease SbcCD ATPase subunit</fullName>
    </recommendedName>
</protein>
<dbReference type="PANTHER" id="PTHR41259">
    <property type="entry name" value="DOUBLE-STRAND BREAK REPAIR RAD50 ATPASE, PUTATIVE-RELATED"/>
    <property type="match status" value="1"/>
</dbReference>
<evidence type="ECO:0000313" key="3">
    <source>
        <dbReference type="Proteomes" id="UP000540556"/>
    </source>
</evidence>
<evidence type="ECO:0008006" key="4">
    <source>
        <dbReference type="Google" id="ProtNLM"/>
    </source>
</evidence>
<name>A0A7W4KBF7_9PROT</name>
<dbReference type="PANTHER" id="PTHR41259:SF1">
    <property type="entry name" value="DOUBLE-STRAND BREAK REPAIR RAD50 ATPASE, PUTATIVE-RELATED"/>
    <property type="match status" value="1"/>
</dbReference>
<keyword evidence="1" id="KW-0175">Coiled coil</keyword>
<keyword evidence="3" id="KW-1185">Reference proteome</keyword>
<sequence length="896" mass="94780">MSGGMILRGLEVEQVRRFGDAVRLAGLGPGINLLGAPNEFGKSTLLAALRAVFLLPHGSKARPVAELQPYGGRGAPRVAVDFTLDGCDWRLEKRFMQRAFVRLEGGGERLDGDAAEARLHDLLGVEGGKRGAEAMGLLNALWVGQGHSLVQPDFSDPARATIRSCLEADLDAMTGGDAAGRVLSRVAADLAVLLDGRGNPRGRYRAAKEGEQEAAAELARLEARRQALEDDLNAMADLRRRLAHEDDADRREKERADLAEAGRVRDRLRDHDARYRAARAVRDHAAAQLAAVRQDLAGRTAWERDLAAGVARVAELEGALLTAQGAQDAAGAAHAARLEAVRVADAARQAARGALDRAAGRVERARLVHERGEAAAALDRLDRAAQAVTRASAELAACTIDDARMGAIRKAERALDAARAASRAQATTLDIALADGGRGRLVLDGAALESGRVVVTDNAVLRIEGIGTICIEPASHGRDTLRAALAGAEEALRRALAAVGCADIAGAEAALAARRQAELAAQAAQTVLGGLLAATGQSPVTAMDVARRRLADLDVRLGRIGAADGEDIAGDPVAVLDAAREAMQVAEERYGAAHQALLAPDETMRRAAEDLARLRAEWQVARDGAAQLARDLEAARAVEADEALSARLAAAHAGAEAAELALLRIEETRPEGTEALADAAIQRLERTIQEGHARLAALRQEMAAREARIRAAEGDGLDERIAAQERLRAAHAAEDAACAREVAILQCLRDAVAAAERAATERYLAPLARAIQPALSALFPRAVATVEPDFSISALSRRIDEPFVNLSDGTREQIAVLARLGLADLMRARGRPAMLVLDDALTYADSGRLDRMFDILTEAAGRLQIVILTCRTELFTGLGARRLAVEAVGDATAEGH</sequence>
<dbReference type="AlphaFoldDB" id="A0A7W4KBF7"/>
<dbReference type="EMBL" id="JABEQK010000001">
    <property type="protein sequence ID" value="MBB2203760.1"/>
    <property type="molecule type" value="Genomic_DNA"/>
</dbReference>
<dbReference type="SUPFAM" id="SSF52540">
    <property type="entry name" value="P-loop containing nucleoside triphosphate hydrolases"/>
    <property type="match status" value="1"/>
</dbReference>
<dbReference type="Proteomes" id="UP000540556">
    <property type="component" value="Unassembled WGS sequence"/>
</dbReference>
<proteinExistence type="predicted"/>
<dbReference type="RefSeq" id="WP_246375311.1">
    <property type="nucleotide sequence ID" value="NZ_JABEQK010000001.1"/>
</dbReference>
<evidence type="ECO:0000313" key="2">
    <source>
        <dbReference type="EMBL" id="MBB2203760.1"/>
    </source>
</evidence>
<gene>
    <name evidence="2" type="ORF">HLH27_01845</name>
</gene>
<accession>A0A7W4KBF7</accession>
<reference evidence="2 3" key="1">
    <citation type="submission" date="2020-04" db="EMBL/GenBank/DDBJ databases">
        <title>Description of novel Gluconacetobacter.</title>
        <authorList>
            <person name="Sombolestani A."/>
        </authorList>
    </citation>
    <scope>NUCLEOTIDE SEQUENCE [LARGE SCALE GENOMIC DNA]</scope>
    <source>
        <strain evidence="2 3">LMG 27800</strain>
    </source>
</reference>
<dbReference type="InterPro" id="IPR027417">
    <property type="entry name" value="P-loop_NTPase"/>
</dbReference>
<evidence type="ECO:0000256" key="1">
    <source>
        <dbReference type="SAM" id="Coils"/>
    </source>
</evidence>
<feature type="coiled-coil region" evidence="1">
    <location>
        <begin position="681"/>
        <end position="715"/>
    </location>
</feature>
<organism evidence="2 3">
    <name type="scientific">Gluconacetobacter takamatsuzukensis</name>
    <dbReference type="NCBI Taxonomy" id="1286190"/>
    <lineage>
        <taxon>Bacteria</taxon>
        <taxon>Pseudomonadati</taxon>
        <taxon>Pseudomonadota</taxon>
        <taxon>Alphaproteobacteria</taxon>
        <taxon>Acetobacterales</taxon>
        <taxon>Acetobacteraceae</taxon>
        <taxon>Gluconacetobacter</taxon>
    </lineage>
</organism>
<dbReference type="Gene3D" id="3.40.50.300">
    <property type="entry name" value="P-loop containing nucleotide triphosphate hydrolases"/>
    <property type="match status" value="2"/>
</dbReference>
<comment type="caution">
    <text evidence="2">The sequence shown here is derived from an EMBL/GenBank/DDBJ whole genome shotgun (WGS) entry which is preliminary data.</text>
</comment>